<dbReference type="PANTHER" id="PTHR18964">
    <property type="entry name" value="ROK (REPRESSOR, ORF, KINASE) FAMILY"/>
    <property type="match status" value="1"/>
</dbReference>
<dbReference type="Proteomes" id="UP000004208">
    <property type="component" value="Unassembled WGS sequence"/>
</dbReference>
<dbReference type="SUPFAM" id="SSF53067">
    <property type="entry name" value="Actin-like ATPase domain"/>
    <property type="match status" value="1"/>
</dbReference>
<proteinExistence type="inferred from homology"/>
<reference evidence="2" key="1">
    <citation type="submission" date="2010-06" db="EMBL/GenBank/DDBJ databases">
        <authorList>
            <person name="Muzny D."/>
            <person name="Qin X."/>
            <person name="Buhay C."/>
            <person name="Dugan-Rocha S."/>
            <person name="Ding Y."/>
            <person name="Chen G."/>
            <person name="Hawes A."/>
            <person name="Holder M."/>
            <person name="Jhangiani S."/>
            <person name="Johnson A."/>
            <person name="Khan Z."/>
            <person name="Li Z."/>
            <person name="Liu W."/>
            <person name="Liu X."/>
            <person name="Perez L."/>
            <person name="Shen H."/>
            <person name="Wang Q."/>
            <person name="Watt J."/>
            <person name="Xi L."/>
            <person name="Xin Y."/>
            <person name="Zhou J."/>
            <person name="Deng J."/>
            <person name="Jiang H."/>
            <person name="Liu Y."/>
            <person name="Qu J."/>
            <person name="Song X.-Z."/>
            <person name="Zhang L."/>
            <person name="Villasana D."/>
            <person name="Johnson A."/>
            <person name="Liu J."/>
            <person name="Liyanage D."/>
            <person name="Lorensuhewa L."/>
            <person name="Robinson T."/>
            <person name="Song A."/>
            <person name="Song B.-B."/>
            <person name="Dinh H."/>
            <person name="Thornton R."/>
            <person name="Coyle M."/>
            <person name="Francisco L."/>
            <person name="Jackson L."/>
            <person name="Javaid M."/>
            <person name="Korchina V."/>
            <person name="Kovar C."/>
            <person name="Mata R."/>
            <person name="Mathew T."/>
            <person name="Ngo R."/>
            <person name="Nguyen L."/>
            <person name="Nguyen N."/>
            <person name="Okwuonu G."/>
            <person name="Ongeri F."/>
            <person name="Pham C."/>
            <person name="Simmons D."/>
            <person name="Wilczek-Boney K."/>
            <person name="Hale W."/>
            <person name="Jakkamsetti A."/>
            <person name="Pham P."/>
            <person name="Ruth R."/>
            <person name="San Lucas F."/>
            <person name="Warren J."/>
            <person name="Zhang J."/>
            <person name="Zhao Z."/>
            <person name="Zhou C."/>
            <person name="Zhu D."/>
            <person name="Lee S."/>
            <person name="Bess C."/>
            <person name="Blankenburg K."/>
            <person name="Forbes L."/>
            <person name="Fu Q."/>
            <person name="Gubbala S."/>
            <person name="Hirani K."/>
            <person name="Jayaseelan J.C."/>
            <person name="Lara F."/>
            <person name="Munidasa M."/>
            <person name="Palculict T."/>
            <person name="Patil S."/>
            <person name="Pu L.-L."/>
            <person name="Saada N."/>
            <person name="Tang L."/>
            <person name="Weissenberger G."/>
            <person name="Zhu Y."/>
            <person name="Hemphill L."/>
            <person name="Shang Y."/>
            <person name="Youmans B."/>
            <person name="Ayvaz T."/>
            <person name="Ross M."/>
            <person name="Santibanez J."/>
            <person name="Aqrawi P."/>
            <person name="Gross S."/>
            <person name="Joshi V."/>
            <person name="Fowler G."/>
            <person name="Nazareth L."/>
            <person name="Reid J."/>
            <person name="Worley K."/>
            <person name="Petrosino J."/>
            <person name="Highlander S."/>
            <person name="Gibbs R."/>
        </authorList>
    </citation>
    <scope>NUCLEOTIDE SEQUENCE [LARGE SCALE GENOMIC DNA]</scope>
    <source>
        <strain evidence="2">ATCC 33030</strain>
    </source>
</reference>
<evidence type="ECO:0000313" key="3">
    <source>
        <dbReference type="Proteomes" id="UP000004208"/>
    </source>
</evidence>
<evidence type="ECO:0000313" key="2">
    <source>
        <dbReference type="EMBL" id="EFK55254.1"/>
    </source>
</evidence>
<protein>
    <recommendedName>
        <fullName evidence="4">ROK family protein</fullName>
    </recommendedName>
</protein>
<dbReference type="HOGENOM" id="CLU_060911_0_0_11"/>
<dbReference type="CDD" id="cd23763">
    <property type="entry name" value="ASKHA_ATPase_ROK"/>
    <property type="match status" value="1"/>
</dbReference>
<accession>D7WBM3</accession>
<evidence type="ECO:0000256" key="1">
    <source>
        <dbReference type="ARBA" id="ARBA00006479"/>
    </source>
</evidence>
<comment type="caution">
    <text evidence="2">The sequence shown here is derived from an EMBL/GenBank/DDBJ whole genome shotgun (WGS) entry which is preliminary data.</text>
</comment>
<keyword evidence="3" id="KW-1185">Reference proteome</keyword>
<dbReference type="SUPFAM" id="SSF46785">
    <property type="entry name" value="Winged helix' DNA-binding domain"/>
    <property type="match status" value="1"/>
</dbReference>
<dbReference type="EMBL" id="ACLJ02000001">
    <property type="protein sequence ID" value="EFK55254.1"/>
    <property type="molecule type" value="Genomic_DNA"/>
</dbReference>
<name>D7WBM3_9CORY</name>
<sequence length="363" mass="38248">MMETMKSSWSAFSRPHNPTAKCLHMVRLSPVTSRSELVTATGLSQPTVTRAIAALMSAGYVTERADLSKSKGRGRPIIPLELSDTHPVHAGISVGTAATYIALFDIKGRTIRDTDVEIDVASVSQDDFIQHIMAGLNRLMADLGRPLATVGVTTSGSVSPQGAVTAPNLGWHDAPFAAQLREQFSVPVTVTSAVAAIIGSEIQSDQHPGSGSIMAIFADDSIGAAVTEDKGVLPIAVDREDLTTHGLLERIEEPTSSLIDAVSHASSNSSTRQTLDERAEELGAVAADLMAQHDASTLVVAGSAFIDDPHAPAVFARTVRANLPDGAAASLRMIPTHREMVRDIARAVALDLVLREPLSVTTA</sequence>
<dbReference type="PANTHER" id="PTHR18964:SF149">
    <property type="entry name" value="BIFUNCTIONAL UDP-N-ACETYLGLUCOSAMINE 2-EPIMERASE_N-ACETYLMANNOSAMINE KINASE"/>
    <property type="match status" value="1"/>
</dbReference>
<comment type="similarity">
    <text evidence="1">Belongs to the ROK (NagC/XylR) family.</text>
</comment>
<organism evidence="2 3">
    <name type="scientific">Corynebacterium genitalium ATCC 33030</name>
    <dbReference type="NCBI Taxonomy" id="585529"/>
    <lineage>
        <taxon>Bacteria</taxon>
        <taxon>Bacillati</taxon>
        <taxon>Actinomycetota</taxon>
        <taxon>Actinomycetes</taxon>
        <taxon>Mycobacteriales</taxon>
        <taxon>Corynebacteriaceae</taxon>
        <taxon>Corynebacterium</taxon>
    </lineage>
</organism>
<dbReference type="InterPro" id="IPR036388">
    <property type="entry name" value="WH-like_DNA-bd_sf"/>
</dbReference>
<dbReference type="Gene3D" id="3.30.420.40">
    <property type="match status" value="1"/>
</dbReference>
<dbReference type="Pfam" id="PF00480">
    <property type="entry name" value="ROK"/>
    <property type="match status" value="1"/>
</dbReference>
<dbReference type="eggNOG" id="COG1846">
    <property type="taxonomic scope" value="Bacteria"/>
</dbReference>
<evidence type="ECO:0008006" key="4">
    <source>
        <dbReference type="Google" id="ProtNLM"/>
    </source>
</evidence>
<dbReference type="InterPro" id="IPR000600">
    <property type="entry name" value="ROK"/>
</dbReference>
<dbReference type="InterPro" id="IPR036390">
    <property type="entry name" value="WH_DNA-bd_sf"/>
</dbReference>
<dbReference type="InterPro" id="IPR043129">
    <property type="entry name" value="ATPase_NBD"/>
</dbReference>
<gene>
    <name evidence="2" type="ORF">HMPREF0291_10512</name>
</gene>
<dbReference type="AlphaFoldDB" id="D7WBM3"/>
<dbReference type="STRING" id="585529.HMPREF0291_10512"/>
<dbReference type="Gene3D" id="1.10.10.10">
    <property type="entry name" value="Winged helix-like DNA-binding domain superfamily/Winged helix DNA-binding domain"/>
    <property type="match status" value="1"/>
</dbReference>